<gene>
    <name evidence="1" type="ORF">NPIL_349581</name>
</gene>
<accession>A0A8X6U306</accession>
<dbReference type="Proteomes" id="UP000887013">
    <property type="component" value="Unassembled WGS sequence"/>
</dbReference>
<evidence type="ECO:0000313" key="2">
    <source>
        <dbReference type="Proteomes" id="UP000887013"/>
    </source>
</evidence>
<protein>
    <submittedName>
        <fullName evidence="1">Uncharacterized protein</fullName>
    </submittedName>
</protein>
<evidence type="ECO:0000313" key="1">
    <source>
        <dbReference type="EMBL" id="GFT73463.1"/>
    </source>
</evidence>
<dbReference type="EMBL" id="BMAW01070488">
    <property type="protein sequence ID" value="GFT73463.1"/>
    <property type="molecule type" value="Genomic_DNA"/>
</dbReference>
<name>A0A8X6U306_NEPPI</name>
<keyword evidence="2" id="KW-1185">Reference proteome</keyword>
<reference evidence="1" key="1">
    <citation type="submission" date="2020-08" db="EMBL/GenBank/DDBJ databases">
        <title>Multicomponent nature underlies the extraordinary mechanical properties of spider dragline silk.</title>
        <authorList>
            <person name="Kono N."/>
            <person name="Nakamura H."/>
            <person name="Mori M."/>
            <person name="Yoshida Y."/>
            <person name="Ohtoshi R."/>
            <person name="Malay A.D."/>
            <person name="Moran D.A.P."/>
            <person name="Tomita M."/>
            <person name="Numata K."/>
            <person name="Arakawa K."/>
        </authorList>
    </citation>
    <scope>NUCLEOTIDE SEQUENCE</scope>
</reference>
<sequence length="101" mass="11675">MNILAQKSIRTPLSHWSKLDLVKAGMSRDGRNLNELKEDRTSRIRGNQNELKATRTRRAGENWIIALPEVRLLPLNEMDSFLGIDLLFCRVTKNVYVLKLI</sequence>
<organism evidence="1 2">
    <name type="scientific">Nephila pilipes</name>
    <name type="common">Giant wood spider</name>
    <name type="synonym">Nephila maculata</name>
    <dbReference type="NCBI Taxonomy" id="299642"/>
    <lineage>
        <taxon>Eukaryota</taxon>
        <taxon>Metazoa</taxon>
        <taxon>Ecdysozoa</taxon>
        <taxon>Arthropoda</taxon>
        <taxon>Chelicerata</taxon>
        <taxon>Arachnida</taxon>
        <taxon>Araneae</taxon>
        <taxon>Araneomorphae</taxon>
        <taxon>Entelegynae</taxon>
        <taxon>Araneoidea</taxon>
        <taxon>Nephilidae</taxon>
        <taxon>Nephila</taxon>
    </lineage>
</organism>
<dbReference type="AlphaFoldDB" id="A0A8X6U306"/>
<proteinExistence type="predicted"/>
<comment type="caution">
    <text evidence="1">The sequence shown here is derived from an EMBL/GenBank/DDBJ whole genome shotgun (WGS) entry which is preliminary data.</text>
</comment>